<dbReference type="InterPro" id="IPR011123">
    <property type="entry name" value="Y_Y_Y"/>
</dbReference>
<name>A0A4P8XW09_9FIRM</name>
<evidence type="ECO:0000256" key="2">
    <source>
        <dbReference type="SAM" id="SignalP"/>
    </source>
</evidence>
<feature type="region of interest" description="Disordered" evidence="1">
    <location>
        <begin position="319"/>
        <end position="366"/>
    </location>
</feature>
<dbReference type="KEGG" id="ruj:E5Z56_07245"/>
<gene>
    <name evidence="4" type="ORF">E5Z56_07245</name>
</gene>
<dbReference type="InterPro" id="IPR013783">
    <property type="entry name" value="Ig-like_fold"/>
</dbReference>
<dbReference type="InterPro" id="IPR031965">
    <property type="entry name" value="CBM26"/>
</dbReference>
<dbReference type="EMBL" id="CP039381">
    <property type="protein sequence ID" value="QCT07167.1"/>
    <property type="molecule type" value="Genomic_DNA"/>
</dbReference>
<organism evidence="4 5">
    <name type="scientific">Ruminococcus bovis</name>
    <dbReference type="NCBI Taxonomy" id="2564099"/>
    <lineage>
        <taxon>Bacteria</taxon>
        <taxon>Bacillati</taxon>
        <taxon>Bacillota</taxon>
        <taxon>Clostridia</taxon>
        <taxon>Eubacteriales</taxon>
        <taxon>Oscillospiraceae</taxon>
        <taxon>Ruminococcus</taxon>
    </lineage>
</organism>
<dbReference type="GO" id="GO:0004553">
    <property type="term" value="F:hydrolase activity, hydrolyzing O-glycosyl compounds"/>
    <property type="evidence" value="ECO:0007669"/>
    <property type="project" value="InterPro"/>
</dbReference>
<evidence type="ECO:0000313" key="4">
    <source>
        <dbReference type="EMBL" id="QCT07167.1"/>
    </source>
</evidence>
<evidence type="ECO:0000313" key="5">
    <source>
        <dbReference type="Proteomes" id="UP000301475"/>
    </source>
</evidence>
<dbReference type="Gene3D" id="2.60.40.10">
    <property type="entry name" value="Immunoglobulins"/>
    <property type="match status" value="2"/>
</dbReference>
<dbReference type="Pfam" id="PF00404">
    <property type="entry name" value="Dockerin_1"/>
    <property type="match status" value="1"/>
</dbReference>
<dbReference type="SUPFAM" id="SSF63446">
    <property type="entry name" value="Type I dockerin domain"/>
    <property type="match status" value="1"/>
</dbReference>
<dbReference type="Proteomes" id="UP000301475">
    <property type="component" value="Chromosome"/>
</dbReference>
<reference evidence="4 5" key="1">
    <citation type="submission" date="2019-04" db="EMBL/GenBank/DDBJ databases">
        <authorList>
            <person name="Embree M."/>
            <person name="Gaffney J.R."/>
        </authorList>
    </citation>
    <scope>NUCLEOTIDE SEQUENCE [LARGE SCALE GENOMIC DNA]</scope>
    <source>
        <strain evidence="4 5">JE7A12</strain>
    </source>
</reference>
<proteinExistence type="predicted"/>
<dbReference type="AlphaFoldDB" id="A0A4P8XW09"/>
<dbReference type="InterPro" id="IPR036439">
    <property type="entry name" value="Dockerin_dom_sf"/>
</dbReference>
<keyword evidence="5" id="KW-1185">Reference proteome</keyword>
<evidence type="ECO:0000259" key="3">
    <source>
        <dbReference type="PROSITE" id="PS51766"/>
    </source>
</evidence>
<feature type="chain" id="PRO_5020737564" evidence="2">
    <location>
        <begin position="32"/>
        <end position="424"/>
    </location>
</feature>
<dbReference type="Pfam" id="PF07495">
    <property type="entry name" value="Y_Y_Y"/>
    <property type="match status" value="1"/>
</dbReference>
<protein>
    <submittedName>
        <fullName evidence="4">Starch-binding protein</fullName>
    </submittedName>
</protein>
<sequence>MKTLCKKSFGVFLAVLMLLSAVGVGSYSVFAANTDTEKSGATSASGDTVYFQNTANWSKVNAYMWNESKGNSSNKTWPGEAMTDEGDGVWSYDIKGEYDHIIFNNGSSQTGNIVYPGNSMIYKDGSWEVYDTSPLRITSFESDTKSPAYIGSAITLTTVTKSDTTGVQYQYSVNGQVISSYSSNNSCVWNPASSGDYTIRVDVKDNAGNQNFREMSFSIKDPSQEQKPVFLSSNPLTGKQIKTGTATNLSVNAAGGNTGTKLLFYKYVVKDPTGEQVNTAYYTLNKNYSFTATKTGTYTVDVSVQGSDNQTITQQLKFESTQNPTDPTEDTQPTSPSVTTPSKTDPTVTTPTTATEPSTPDPSKILGDVNGDGVLNIRDSALIQKKHTGFVIDSYDESVSDFNKDGKMNVKDAVAIQKFLAKAN</sequence>
<evidence type="ECO:0000256" key="1">
    <source>
        <dbReference type="SAM" id="MobiDB-lite"/>
    </source>
</evidence>
<dbReference type="PROSITE" id="PS51766">
    <property type="entry name" value="DOCKERIN"/>
    <property type="match status" value="1"/>
</dbReference>
<feature type="signal peptide" evidence="2">
    <location>
        <begin position="1"/>
        <end position="31"/>
    </location>
</feature>
<dbReference type="OrthoDB" id="9801455at2"/>
<dbReference type="Pfam" id="PF16738">
    <property type="entry name" value="CBM26"/>
    <property type="match status" value="1"/>
</dbReference>
<keyword evidence="2" id="KW-0732">Signal</keyword>
<dbReference type="InterPro" id="IPR016134">
    <property type="entry name" value="Dockerin_dom"/>
</dbReference>
<dbReference type="CDD" id="cd14256">
    <property type="entry name" value="Dockerin_I"/>
    <property type="match status" value="1"/>
</dbReference>
<dbReference type="Gene3D" id="1.10.1330.10">
    <property type="entry name" value="Dockerin domain"/>
    <property type="match status" value="1"/>
</dbReference>
<accession>A0A4P8XW09</accession>
<feature type="compositionally biased region" description="Low complexity" evidence="1">
    <location>
        <begin position="331"/>
        <end position="363"/>
    </location>
</feature>
<feature type="domain" description="Dockerin" evidence="3">
    <location>
        <begin position="362"/>
        <end position="424"/>
    </location>
</feature>
<dbReference type="InterPro" id="IPR002105">
    <property type="entry name" value="Dockerin_1_rpt"/>
</dbReference>
<dbReference type="RefSeq" id="WP_138157214.1">
    <property type="nucleotide sequence ID" value="NZ_CP039381.1"/>
</dbReference>
<dbReference type="GO" id="GO:0000272">
    <property type="term" value="P:polysaccharide catabolic process"/>
    <property type="evidence" value="ECO:0007669"/>
    <property type="project" value="InterPro"/>
</dbReference>